<proteinExistence type="predicted"/>
<dbReference type="Proteomes" id="UP001642406">
    <property type="component" value="Unassembled WGS sequence"/>
</dbReference>
<organism evidence="2 3">
    <name type="scientific">Sporothrix bragantina</name>
    <dbReference type="NCBI Taxonomy" id="671064"/>
    <lineage>
        <taxon>Eukaryota</taxon>
        <taxon>Fungi</taxon>
        <taxon>Dikarya</taxon>
        <taxon>Ascomycota</taxon>
        <taxon>Pezizomycotina</taxon>
        <taxon>Sordariomycetes</taxon>
        <taxon>Sordariomycetidae</taxon>
        <taxon>Ophiostomatales</taxon>
        <taxon>Ophiostomataceae</taxon>
        <taxon>Sporothrix</taxon>
    </lineage>
</organism>
<dbReference type="EMBL" id="CAWUHC010000002">
    <property type="protein sequence ID" value="CAK7209188.1"/>
    <property type="molecule type" value="Genomic_DNA"/>
</dbReference>
<name>A0ABP0APK2_9PEZI</name>
<feature type="compositionally biased region" description="Low complexity" evidence="1">
    <location>
        <begin position="31"/>
        <end position="51"/>
    </location>
</feature>
<sequence length="318" mass="34816">MATIPRFLLPRRGPMWQQQRTFATQLSARPTMAKKTTSTSTSTSTSMTATSDSGCTGISQRVRHASSRPPKSVGTQPPSSHASRPAAPASTPNNNANNANILEKPAKFNPPSHGARLPRRNANAPASQHYGGDVSEAERAAQRLRQYPGMMAPPGTWAHWIWTSRSFHLTVTMSTLAALAVYTMFENFRRTSPFVDMLPTMSEAMQHPILAARQTIEVVRLTEHHRVTEIAERRQMRVDDVAKRTMYRKAHGLDETVGFGSNGGWFSSGGTNKGPLPPTRNEPIESAAVDDASPIRSEAPAETQAEEAGQKKKFLGIF</sequence>
<gene>
    <name evidence="2" type="ORF">SBRCBS47491_000355</name>
</gene>
<feature type="region of interest" description="Disordered" evidence="1">
    <location>
        <begin position="264"/>
        <end position="318"/>
    </location>
</feature>
<protein>
    <recommendedName>
        <fullName evidence="4">Major facilitator superfamily transporter</fullName>
    </recommendedName>
</protein>
<evidence type="ECO:0000313" key="2">
    <source>
        <dbReference type="EMBL" id="CAK7209188.1"/>
    </source>
</evidence>
<evidence type="ECO:0008006" key="4">
    <source>
        <dbReference type="Google" id="ProtNLM"/>
    </source>
</evidence>
<feature type="compositionally biased region" description="Low complexity" evidence="1">
    <location>
        <begin position="77"/>
        <end position="100"/>
    </location>
</feature>
<comment type="caution">
    <text evidence="2">The sequence shown here is derived from an EMBL/GenBank/DDBJ whole genome shotgun (WGS) entry which is preliminary data.</text>
</comment>
<evidence type="ECO:0000256" key="1">
    <source>
        <dbReference type="SAM" id="MobiDB-lite"/>
    </source>
</evidence>
<keyword evidence="3" id="KW-1185">Reference proteome</keyword>
<reference evidence="2 3" key="1">
    <citation type="submission" date="2024-01" db="EMBL/GenBank/DDBJ databases">
        <authorList>
            <person name="Allen C."/>
            <person name="Tagirdzhanova G."/>
        </authorList>
    </citation>
    <scope>NUCLEOTIDE SEQUENCE [LARGE SCALE GENOMIC DNA]</scope>
</reference>
<evidence type="ECO:0000313" key="3">
    <source>
        <dbReference type="Proteomes" id="UP001642406"/>
    </source>
</evidence>
<feature type="region of interest" description="Disordered" evidence="1">
    <location>
        <begin position="23"/>
        <end position="135"/>
    </location>
</feature>
<accession>A0ABP0APK2</accession>